<proteinExistence type="predicted"/>
<comment type="caution">
    <text evidence="1">The sequence shown here is derived from an EMBL/GenBank/DDBJ whole genome shotgun (WGS) entry which is preliminary data.</text>
</comment>
<reference evidence="1 2" key="1">
    <citation type="submission" date="2018-10" db="EMBL/GenBank/DDBJ databases">
        <title>Roseomonas sp. nov., isolated from feces of Tibetan antelopes in the Qinghai-Tibet plateau, China.</title>
        <authorList>
            <person name="Tian Z."/>
        </authorList>
    </citation>
    <scope>NUCLEOTIDE SEQUENCE [LARGE SCALE GENOMIC DNA]</scope>
    <source>
        <strain evidence="1 2">Z23</strain>
    </source>
</reference>
<gene>
    <name evidence="1" type="ORF">EBE87_27870</name>
</gene>
<evidence type="ECO:0000313" key="2">
    <source>
        <dbReference type="Proteomes" id="UP000274097"/>
    </source>
</evidence>
<feature type="non-terminal residue" evidence="1">
    <location>
        <position position="52"/>
    </location>
</feature>
<organism evidence="1 2">
    <name type="scientific">Teichococcus wenyumeiae</name>
    <dbReference type="NCBI Taxonomy" id="2478470"/>
    <lineage>
        <taxon>Bacteria</taxon>
        <taxon>Pseudomonadati</taxon>
        <taxon>Pseudomonadota</taxon>
        <taxon>Alphaproteobacteria</taxon>
        <taxon>Acetobacterales</taxon>
        <taxon>Roseomonadaceae</taxon>
        <taxon>Roseomonas</taxon>
    </lineage>
</organism>
<protein>
    <submittedName>
        <fullName evidence="1">IS6 family transposase</fullName>
    </submittedName>
</protein>
<accession>A0ABX9VB19</accession>
<name>A0ABX9VB19_9PROT</name>
<dbReference type="Proteomes" id="UP000274097">
    <property type="component" value="Unassembled WGS sequence"/>
</dbReference>
<sequence>MPSEPTTYPDSRFPAEVIHHATWLYHVFSLSLRDIELILAERGVVVSHESIR</sequence>
<evidence type="ECO:0000313" key="1">
    <source>
        <dbReference type="EMBL" id="RMI14532.1"/>
    </source>
</evidence>
<keyword evidence="2" id="KW-1185">Reference proteome</keyword>
<dbReference type="EMBL" id="RFLX01000108">
    <property type="protein sequence ID" value="RMI14532.1"/>
    <property type="molecule type" value="Genomic_DNA"/>
</dbReference>